<evidence type="ECO:0000313" key="1">
    <source>
        <dbReference type="EMBL" id="CAG8654918.1"/>
    </source>
</evidence>
<accession>A0A9N9H388</accession>
<dbReference type="AlphaFoldDB" id="A0A9N9H388"/>
<dbReference type="Proteomes" id="UP000789570">
    <property type="component" value="Unassembled WGS sequence"/>
</dbReference>
<proteinExistence type="predicted"/>
<sequence length="165" mass="19147">MNIDERVLCAIHTLQLNIEKGLDIAKVLINKCKNLIAFLANNKKKQQLRESQNSTLYVFQRLIILKLTILMLKTFLINDRNSHIYKKGEKLEELYPVAHKWKIIREIVEMVKLLSPFKSITCLLSGITYPTIGLTYPSLCNLKEILETEFIQMETDIAKIVKKQS</sequence>
<dbReference type="InterPro" id="IPR012337">
    <property type="entry name" value="RNaseH-like_sf"/>
</dbReference>
<organism evidence="1 2">
    <name type="scientific">Funneliformis caledonium</name>
    <dbReference type="NCBI Taxonomy" id="1117310"/>
    <lineage>
        <taxon>Eukaryota</taxon>
        <taxon>Fungi</taxon>
        <taxon>Fungi incertae sedis</taxon>
        <taxon>Mucoromycota</taxon>
        <taxon>Glomeromycotina</taxon>
        <taxon>Glomeromycetes</taxon>
        <taxon>Glomerales</taxon>
        <taxon>Glomeraceae</taxon>
        <taxon>Funneliformis</taxon>
    </lineage>
</organism>
<dbReference type="SUPFAM" id="SSF53098">
    <property type="entry name" value="Ribonuclease H-like"/>
    <property type="match status" value="1"/>
</dbReference>
<reference evidence="1" key="1">
    <citation type="submission" date="2021-06" db="EMBL/GenBank/DDBJ databases">
        <authorList>
            <person name="Kallberg Y."/>
            <person name="Tangrot J."/>
            <person name="Rosling A."/>
        </authorList>
    </citation>
    <scope>NUCLEOTIDE SEQUENCE</scope>
    <source>
        <strain evidence="1">UK204</strain>
    </source>
</reference>
<protein>
    <submittedName>
        <fullName evidence="1">4592_t:CDS:1</fullName>
    </submittedName>
</protein>
<dbReference type="OrthoDB" id="2309955at2759"/>
<evidence type="ECO:0000313" key="2">
    <source>
        <dbReference type="Proteomes" id="UP000789570"/>
    </source>
</evidence>
<gene>
    <name evidence="1" type="ORF">FCALED_LOCUS11263</name>
</gene>
<comment type="caution">
    <text evidence="1">The sequence shown here is derived from an EMBL/GenBank/DDBJ whole genome shotgun (WGS) entry which is preliminary data.</text>
</comment>
<keyword evidence="2" id="KW-1185">Reference proteome</keyword>
<dbReference type="EMBL" id="CAJVPQ010004597">
    <property type="protein sequence ID" value="CAG8654918.1"/>
    <property type="molecule type" value="Genomic_DNA"/>
</dbReference>
<name>A0A9N9H388_9GLOM</name>